<dbReference type="InterPro" id="IPR018247">
    <property type="entry name" value="EF_Hand_1_Ca_BS"/>
</dbReference>
<evidence type="ECO:0008006" key="5">
    <source>
        <dbReference type="Google" id="ProtNLM"/>
    </source>
</evidence>
<evidence type="ECO:0000256" key="2">
    <source>
        <dbReference type="SAM" id="Phobius"/>
    </source>
</evidence>
<feature type="transmembrane region" description="Helical" evidence="2">
    <location>
        <begin position="68"/>
        <end position="86"/>
    </location>
</feature>
<reference evidence="3" key="1">
    <citation type="submission" date="2023-08" db="EMBL/GenBank/DDBJ databases">
        <authorList>
            <person name="Audoor S."/>
            <person name="Bilcke G."/>
        </authorList>
    </citation>
    <scope>NUCLEOTIDE SEQUENCE</scope>
</reference>
<feature type="coiled-coil region" evidence="1">
    <location>
        <begin position="94"/>
        <end position="135"/>
    </location>
</feature>
<dbReference type="PROSITE" id="PS00018">
    <property type="entry name" value="EF_HAND_1"/>
    <property type="match status" value="1"/>
</dbReference>
<proteinExistence type="predicted"/>
<evidence type="ECO:0000256" key="1">
    <source>
        <dbReference type="SAM" id="Coils"/>
    </source>
</evidence>
<feature type="transmembrane region" description="Helical" evidence="2">
    <location>
        <begin position="42"/>
        <end position="62"/>
    </location>
</feature>
<evidence type="ECO:0000313" key="3">
    <source>
        <dbReference type="EMBL" id="CAJ1936684.1"/>
    </source>
</evidence>
<dbReference type="Proteomes" id="UP001295423">
    <property type="component" value="Unassembled WGS sequence"/>
</dbReference>
<protein>
    <recommendedName>
        <fullName evidence="5">EF-hand domain-containing protein</fullName>
    </recommendedName>
</protein>
<keyword evidence="2" id="KW-0472">Membrane</keyword>
<gene>
    <name evidence="3" type="ORF">CYCCA115_LOCUS5315</name>
</gene>
<evidence type="ECO:0000313" key="4">
    <source>
        <dbReference type="Proteomes" id="UP001295423"/>
    </source>
</evidence>
<dbReference type="SUPFAM" id="SSF58100">
    <property type="entry name" value="Bacterial hemolysins"/>
    <property type="match status" value="1"/>
</dbReference>
<keyword evidence="2" id="KW-0812">Transmembrane</keyword>
<keyword evidence="2" id="KW-1133">Transmembrane helix</keyword>
<organism evidence="3 4">
    <name type="scientific">Cylindrotheca closterium</name>
    <dbReference type="NCBI Taxonomy" id="2856"/>
    <lineage>
        <taxon>Eukaryota</taxon>
        <taxon>Sar</taxon>
        <taxon>Stramenopiles</taxon>
        <taxon>Ochrophyta</taxon>
        <taxon>Bacillariophyta</taxon>
        <taxon>Bacillariophyceae</taxon>
        <taxon>Bacillariophycidae</taxon>
        <taxon>Bacillariales</taxon>
        <taxon>Bacillariaceae</taxon>
        <taxon>Cylindrotheca</taxon>
    </lineage>
</organism>
<keyword evidence="4" id="KW-1185">Reference proteome</keyword>
<keyword evidence="1" id="KW-0175">Coiled coil</keyword>
<sequence length="254" mass="27628">MAEPMIGDVEQGGGALEAAGVHLPPEPEMKGGLLKPVPETTFVERIFMGIAAIAIATALAAMVVEGNIIVIVAGVLSILMGPYAYYQQTKLTDIRTLKETAEKVKVEVDRLKNENNRLSNNIDELGSTIDDLKEVENALTVITSTQGASVSAFEKQVEENKEILSNMKKSTQGRIIQNLISILYRGDEDADDLIDAGEVDKVMAGIEKISGVDVREDKLREALTGKSIDSVIEIVKNLTDDNITDDERIFLVKE</sequence>
<dbReference type="AlphaFoldDB" id="A0AAD2CLU7"/>
<comment type="caution">
    <text evidence="3">The sequence shown here is derived from an EMBL/GenBank/DDBJ whole genome shotgun (WGS) entry which is preliminary data.</text>
</comment>
<dbReference type="EMBL" id="CAKOGP040000557">
    <property type="protein sequence ID" value="CAJ1936684.1"/>
    <property type="molecule type" value="Genomic_DNA"/>
</dbReference>
<accession>A0AAD2CLU7</accession>
<name>A0AAD2CLU7_9STRA</name>